<keyword evidence="1 8" id="KW-0820">tRNA-binding</keyword>
<dbReference type="Gene3D" id="3.40.50.150">
    <property type="entry name" value="Vaccinia Virus protein VP39"/>
    <property type="match status" value="1"/>
</dbReference>
<keyword evidence="3 8" id="KW-0808">Transferase</keyword>
<keyword evidence="6 8" id="KW-0694">RNA-binding</keyword>
<dbReference type="GO" id="GO:0002940">
    <property type="term" value="P:tRNA N2-guanine methylation"/>
    <property type="evidence" value="ECO:0007669"/>
    <property type="project" value="TreeGrafter"/>
</dbReference>
<dbReference type="PANTHER" id="PTHR10631:SF3">
    <property type="entry name" value="TRNA (GUANINE(26)-N(2))-DIMETHYLTRANSFERASE"/>
    <property type="match status" value="1"/>
</dbReference>
<dbReference type="AlphaFoldDB" id="A0A832XJG2"/>
<dbReference type="EC" id="2.1.1.216" evidence="7"/>
<evidence type="ECO:0000256" key="4">
    <source>
        <dbReference type="ARBA" id="ARBA00022691"/>
    </source>
</evidence>
<keyword evidence="10" id="KW-1185">Reference proteome</keyword>
<dbReference type="GO" id="GO:0160104">
    <property type="term" value="F:tRNA (guanine(26)-N2)-dimethyltransferase activity"/>
    <property type="evidence" value="ECO:0007669"/>
    <property type="project" value="UniProtKB-EC"/>
</dbReference>
<name>A0A832XJG2_9ARCH</name>
<evidence type="ECO:0000256" key="8">
    <source>
        <dbReference type="PROSITE-ProRule" id="PRU00958"/>
    </source>
</evidence>
<evidence type="ECO:0000256" key="7">
    <source>
        <dbReference type="ARBA" id="ARBA00039099"/>
    </source>
</evidence>
<comment type="similarity">
    <text evidence="8">Belongs to the class I-like SAM-binding methyltransferase superfamily. Trm1 family.</text>
</comment>
<evidence type="ECO:0000256" key="3">
    <source>
        <dbReference type="ARBA" id="ARBA00022679"/>
    </source>
</evidence>
<organism evidence="9 10">
    <name type="scientific">Candidatus Naiadarchaeum limnaeum</name>
    <dbReference type="NCBI Taxonomy" id="2756139"/>
    <lineage>
        <taxon>Archaea</taxon>
        <taxon>Candidatus Undinarchaeota</taxon>
        <taxon>Candidatus Undinarchaeia</taxon>
        <taxon>Candidatus Naiadarchaeales</taxon>
        <taxon>Candidatus Naiadarchaeaceae</taxon>
        <taxon>Candidatus Naiadarchaeum</taxon>
    </lineage>
</organism>
<keyword evidence="5 8" id="KW-0819">tRNA processing</keyword>
<dbReference type="PANTHER" id="PTHR10631">
    <property type="entry name" value="N 2 ,N 2 -DIMETHYLGUANOSINE TRNA METHYLTRANSFERASE"/>
    <property type="match status" value="1"/>
</dbReference>
<evidence type="ECO:0000256" key="1">
    <source>
        <dbReference type="ARBA" id="ARBA00022555"/>
    </source>
</evidence>
<gene>
    <name evidence="9" type="ORF">H1016_03415</name>
</gene>
<dbReference type="InterPro" id="IPR029063">
    <property type="entry name" value="SAM-dependent_MTases_sf"/>
</dbReference>
<keyword evidence="2 8" id="KW-0489">Methyltransferase</keyword>
<dbReference type="NCBIfam" id="TIGR00308">
    <property type="entry name" value="TRM1"/>
    <property type="match status" value="1"/>
</dbReference>
<dbReference type="Proteomes" id="UP000646946">
    <property type="component" value="Unassembled WGS sequence"/>
</dbReference>
<dbReference type="InterPro" id="IPR002905">
    <property type="entry name" value="Trm1"/>
</dbReference>
<accession>A0A832XJG2</accession>
<comment type="caution">
    <text evidence="9">The sequence shown here is derived from an EMBL/GenBank/DDBJ whole genome shotgun (WGS) entry which is preliminary data.</text>
</comment>
<dbReference type="EMBL" id="DVAB01000027">
    <property type="protein sequence ID" value="HIK00562.1"/>
    <property type="molecule type" value="Genomic_DNA"/>
</dbReference>
<reference evidence="9 10" key="1">
    <citation type="journal article" name="Nat. Commun.">
        <title>Undinarchaeota illuminate DPANN phylogeny and the impact of gene transfer on archaeal evolution.</title>
        <authorList>
            <person name="Dombrowski N."/>
            <person name="Williams T.A."/>
            <person name="Sun J."/>
            <person name="Woodcroft B.J."/>
            <person name="Lee J.H."/>
            <person name="Minh B.Q."/>
            <person name="Rinke C."/>
            <person name="Spang A."/>
        </authorList>
    </citation>
    <scope>NUCLEOTIDE SEQUENCE [LARGE SCALE GENOMIC DNA]</scope>
    <source>
        <strain evidence="9">MAG_bin1129</strain>
    </source>
</reference>
<dbReference type="GO" id="GO:0000049">
    <property type="term" value="F:tRNA binding"/>
    <property type="evidence" value="ECO:0007669"/>
    <property type="project" value="UniProtKB-UniRule"/>
</dbReference>
<dbReference type="SUPFAM" id="SSF53335">
    <property type="entry name" value="S-adenosyl-L-methionine-dependent methyltransferases"/>
    <property type="match status" value="1"/>
</dbReference>
<evidence type="ECO:0000256" key="2">
    <source>
        <dbReference type="ARBA" id="ARBA00022603"/>
    </source>
</evidence>
<dbReference type="PROSITE" id="PS51626">
    <property type="entry name" value="SAM_MT_TRM1"/>
    <property type="match status" value="1"/>
</dbReference>
<feature type="non-terminal residue" evidence="9">
    <location>
        <position position="342"/>
    </location>
</feature>
<keyword evidence="4 8" id="KW-0949">S-adenosyl-L-methionine</keyword>
<evidence type="ECO:0000313" key="9">
    <source>
        <dbReference type="EMBL" id="HIK00562.1"/>
    </source>
</evidence>
<sequence length="342" mass="38599">MKTVAEGQIVFLIPAESIEKPTKATAFYNPRMQLNRDFSIAVAKAFFSGQSRLIRVCEPLAASGVRALRYAKEVRNTNIVCADYKRSAFSTIEKNIGLNGLKNIRAFHEEAEKNLSRTNYDLIDIDPFGTPAPFLETALKQINIDGLLGITATDMTVLCGVYPELAKKRYGGKTLRTDYCYELGARVLMYAAAQIAKKLKKSIEPLLVLGVDHYIRIWLKVEEAKSQTKNFGYIYHCFECGWRKVSKSESGQACECGKNMEEAGPLWIGPIYNSKFLESVKREIINSNFGEKHRALNLINSMIEEASYPEIITFYDIHKFCKIHNLTVPKASELIEKLKKNG</sequence>
<evidence type="ECO:0000256" key="5">
    <source>
        <dbReference type="ARBA" id="ARBA00022694"/>
    </source>
</evidence>
<dbReference type="Pfam" id="PF02005">
    <property type="entry name" value="TRM"/>
    <property type="match status" value="1"/>
</dbReference>
<protein>
    <recommendedName>
        <fullName evidence="7">tRNA (guanine(26)-N(2))-dimethyltransferase</fullName>
        <ecNumber evidence="7">2.1.1.216</ecNumber>
    </recommendedName>
</protein>
<evidence type="ECO:0000256" key="6">
    <source>
        <dbReference type="ARBA" id="ARBA00022884"/>
    </source>
</evidence>
<evidence type="ECO:0000313" key="10">
    <source>
        <dbReference type="Proteomes" id="UP000646946"/>
    </source>
</evidence>
<proteinExistence type="inferred from homology"/>